<name>A0ABV0QZP2_9TELE</name>
<dbReference type="EMBL" id="JAHRIN010027437">
    <property type="protein sequence ID" value="MEQ2201272.1"/>
    <property type="molecule type" value="Genomic_DNA"/>
</dbReference>
<comment type="caution">
    <text evidence="1">The sequence shown here is derived from an EMBL/GenBank/DDBJ whole genome shotgun (WGS) entry which is preliminary data.</text>
</comment>
<sequence length="104" mass="11958">MIAGIYKCRGYLQEVIYSRNEQCGSGEDEGPAIALLLALRVSQSATKRAAQLLYSLVQWVRGYVRDGWIVGKYKVLQENLIIIFMKFVDRRKHERLSNSSVFFP</sequence>
<gene>
    <name evidence="1" type="ORF">XENOCAPTIV_010097</name>
</gene>
<dbReference type="Proteomes" id="UP001434883">
    <property type="component" value="Unassembled WGS sequence"/>
</dbReference>
<evidence type="ECO:0000313" key="1">
    <source>
        <dbReference type="EMBL" id="MEQ2201272.1"/>
    </source>
</evidence>
<keyword evidence="2" id="KW-1185">Reference proteome</keyword>
<accession>A0ABV0QZP2</accession>
<protein>
    <submittedName>
        <fullName evidence="1">Uncharacterized protein</fullName>
    </submittedName>
</protein>
<evidence type="ECO:0000313" key="2">
    <source>
        <dbReference type="Proteomes" id="UP001434883"/>
    </source>
</evidence>
<organism evidence="1 2">
    <name type="scientific">Xenoophorus captivus</name>
    <dbReference type="NCBI Taxonomy" id="1517983"/>
    <lineage>
        <taxon>Eukaryota</taxon>
        <taxon>Metazoa</taxon>
        <taxon>Chordata</taxon>
        <taxon>Craniata</taxon>
        <taxon>Vertebrata</taxon>
        <taxon>Euteleostomi</taxon>
        <taxon>Actinopterygii</taxon>
        <taxon>Neopterygii</taxon>
        <taxon>Teleostei</taxon>
        <taxon>Neoteleostei</taxon>
        <taxon>Acanthomorphata</taxon>
        <taxon>Ovalentaria</taxon>
        <taxon>Atherinomorphae</taxon>
        <taxon>Cyprinodontiformes</taxon>
        <taxon>Goodeidae</taxon>
        <taxon>Xenoophorus</taxon>
    </lineage>
</organism>
<reference evidence="1 2" key="1">
    <citation type="submission" date="2021-06" db="EMBL/GenBank/DDBJ databases">
        <authorList>
            <person name="Palmer J.M."/>
        </authorList>
    </citation>
    <scope>NUCLEOTIDE SEQUENCE [LARGE SCALE GENOMIC DNA]</scope>
    <source>
        <strain evidence="1 2">XC_2019</strain>
        <tissue evidence="1">Muscle</tissue>
    </source>
</reference>
<proteinExistence type="predicted"/>